<dbReference type="NCBIfam" id="TIGR04085">
    <property type="entry name" value="rSAM_more_4Fe4S"/>
    <property type="match status" value="1"/>
</dbReference>
<dbReference type="eggNOG" id="COG0641">
    <property type="taxonomic scope" value="Bacteria"/>
</dbReference>
<dbReference type="SMART" id="SM00729">
    <property type="entry name" value="Elp3"/>
    <property type="match status" value="1"/>
</dbReference>
<dbReference type="InterPro" id="IPR058240">
    <property type="entry name" value="rSAM_sf"/>
</dbReference>
<evidence type="ECO:0000259" key="7">
    <source>
        <dbReference type="PROSITE" id="PS51918"/>
    </source>
</evidence>
<dbReference type="InterPro" id="IPR006638">
    <property type="entry name" value="Elp3/MiaA/NifB-like_rSAM"/>
</dbReference>
<dbReference type="SFLD" id="SFLDG01067">
    <property type="entry name" value="SPASM/twitch_domain_containing"/>
    <property type="match status" value="1"/>
</dbReference>
<keyword evidence="9" id="KW-1185">Reference proteome</keyword>
<protein>
    <submittedName>
        <fullName evidence="8">Radical SAM domain protein</fullName>
    </submittedName>
</protein>
<accession>F2NX93</accession>
<reference evidence="9" key="2">
    <citation type="submission" date="2011-04" db="EMBL/GenBank/DDBJ databases">
        <title>The complete genome of chromosome of Treponema succinifaciens DSM 2489.</title>
        <authorList>
            <person name="Lucas S."/>
            <person name="Copeland A."/>
            <person name="Lapidus A."/>
            <person name="Bruce D."/>
            <person name="Goodwin L."/>
            <person name="Pitluck S."/>
            <person name="Peters L."/>
            <person name="Kyrpides N."/>
            <person name="Mavromatis K."/>
            <person name="Ivanova N."/>
            <person name="Ovchinnikova G."/>
            <person name="Teshima H."/>
            <person name="Detter J.C."/>
            <person name="Tapia R."/>
            <person name="Han C."/>
            <person name="Land M."/>
            <person name="Hauser L."/>
            <person name="Markowitz V."/>
            <person name="Cheng J.-F."/>
            <person name="Hugenholtz P."/>
            <person name="Woyke T."/>
            <person name="Wu D."/>
            <person name="Gronow S."/>
            <person name="Wellnitz S."/>
            <person name="Brambilla E."/>
            <person name="Klenk H.-P."/>
            <person name="Eisen J.A."/>
        </authorList>
    </citation>
    <scope>NUCLEOTIDE SEQUENCE [LARGE SCALE GENOMIC DNA]</scope>
    <source>
        <strain evidence="9">ATCC 33096 / DSM 2489 / 6091</strain>
    </source>
</reference>
<comment type="similarity">
    <text evidence="6">Belongs to the radical SAM superfamily. Anaerobic sulfatase-maturating enzyme family.</text>
</comment>
<dbReference type="GO" id="GO:0046872">
    <property type="term" value="F:metal ion binding"/>
    <property type="evidence" value="ECO:0007669"/>
    <property type="project" value="UniProtKB-KW"/>
</dbReference>
<evidence type="ECO:0000256" key="1">
    <source>
        <dbReference type="ARBA" id="ARBA00001966"/>
    </source>
</evidence>
<dbReference type="EMBL" id="CP002631">
    <property type="protein sequence ID" value="AEB13706.1"/>
    <property type="molecule type" value="Genomic_DNA"/>
</dbReference>
<dbReference type="SUPFAM" id="SSF102114">
    <property type="entry name" value="Radical SAM enzymes"/>
    <property type="match status" value="1"/>
</dbReference>
<keyword evidence="2" id="KW-0949">S-adenosyl-L-methionine</keyword>
<evidence type="ECO:0000256" key="5">
    <source>
        <dbReference type="ARBA" id="ARBA00023014"/>
    </source>
</evidence>
<evidence type="ECO:0000313" key="8">
    <source>
        <dbReference type="EMBL" id="AEB13706.1"/>
    </source>
</evidence>
<evidence type="ECO:0000313" key="9">
    <source>
        <dbReference type="Proteomes" id="UP000006852"/>
    </source>
</evidence>
<keyword evidence="3" id="KW-0479">Metal-binding</keyword>
<dbReference type="GeneID" id="302997955"/>
<name>F2NX93_TRES6</name>
<dbReference type="AlphaFoldDB" id="F2NX93"/>
<dbReference type="Gene3D" id="3.20.20.70">
    <property type="entry name" value="Aldolase class I"/>
    <property type="match status" value="1"/>
</dbReference>
<organism evidence="8 9">
    <name type="scientific">Treponema succinifaciens (strain ATCC 33096 / DSM 2489 / 6091)</name>
    <dbReference type="NCBI Taxonomy" id="869209"/>
    <lineage>
        <taxon>Bacteria</taxon>
        <taxon>Pseudomonadati</taxon>
        <taxon>Spirochaetota</taxon>
        <taxon>Spirochaetia</taxon>
        <taxon>Spirochaetales</taxon>
        <taxon>Treponemataceae</taxon>
        <taxon>Treponema</taxon>
    </lineage>
</organism>
<dbReference type="GO" id="GO:0051536">
    <property type="term" value="F:iron-sulfur cluster binding"/>
    <property type="evidence" value="ECO:0007669"/>
    <property type="project" value="UniProtKB-KW"/>
</dbReference>
<dbReference type="CDD" id="cd01335">
    <property type="entry name" value="Radical_SAM"/>
    <property type="match status" value="1"/>
</dbReference>
<dbReference type="SFLD" id="SFLDS00029">
    <property type="entry name" value="Radical_SAM"/>
    <property type="match status" value="1"/>
</dbReference>
<dbReference type="GO" id="GO:0016491">
    <property type="term" value="F:oxidoreductase activity"/>
    <property type="evidence" value="ECO:0007669"/>
    <property type="project" value="InterPro"/>
</dbReference>
<dbReference type="InterPro" id="IPR023867">
    <property type="entry name" value="Sulphatase_maturase_rSAM"/>
</dbReference>
<dbReference type="InterPro" id="IPR013785">
    <property type="entry name" value="Aldolase_TIM"/>
</dbReference>
<proteinExistence type="inferred from homology"/>
<comment type="cofactor">
    <cofactor evidence="1">
        <name>[4Fe-4S] cluster</name>
        <dbReference type="ChEBI" id="CHEBI:49883"/>
    </cofactor>
</comment>
<keyword evidence="5" id="KW-0411">Iron-sulfur</keyword>
<dbReference type="SFLD" id="SFLDG01386">
    <property type="entry name" value="main_SPASM_domain-containing"/>
    <property type="match status" value="1"/>
</dbReference>
<evidence type="ECO:0000256" key="3">
    <source>
        <dbReference type="ARBA" id="ARBA00022723"/>
    </source>
</evidence>
<evidence type="ECO:0000256" key="6">
    <source>
        <dbReference type="ARBA" id="ARBA00023601"/>
    </source>
</evidence>
<keyword evidence="4" id="KW-0408">Iron</keyword>
<dbReference type="Proteomes" id="UP000006852">
    <property type="component" value="Chromosome"/>
</dbReference>
<dbReference type="NCBIfam" id="TIGR04136">
    <property type="entry name" value="rSAM_FibroRumin"/>
    <property type="match status" value="1"/>
</dbReference>
<dbReference type="KEGG" id="tsu:Tresu_0775"/>
<dbReference type="Pfam" id="PF04055">
    <property type="entry name" value="Radical_SAM"/>
    <property type="match status" value="1"/>
</dbReference>
<dbReference type="PANTHER" id="PTHR43273:SF3">
    <property type="entry name" value="ANAEROBIC SULFATASE-MATURATING ENZYME HOMOLOG ASLB-RELATED"/>
    <property type="match status" value="1"/>
</dbReference>
<dbReference type="OrthoDB" id="9808591at2"/>
<dbReference type="HOGENOM" id="CLU_009273_3_1_12"/>
<dbReference type="PANTHER" id="PTHR43273">
    <property type="entry name" value="ANAEROBIC SULFATASE-MATURATING ENZYME HOMOLOG ASLB-RELATED"/>
    <property type="match status" value="1"/>
</dbReference>
<dbReference type="PROSITE" id="PS51918">
    <property type="entry name" value="RADICAL_SAM"/>
    <property type="match status" value="1"/>
</dbReference>
<feature type="domain" description="Radical SAM core" evidence="7">
    <location>
        <begin position="85"/>
        <end position="318"/>
    </location>
</feature>
<dbReference type="SFLD" id="SFLDG01384">
    <property type="entry name" value="thioether_bond_formation_requi"/>
    <property type="match status" value="1"/>
</dbReference>
<dbReference type="InterPro" id="IPR007197">
    <property type="entry name" value="rSAM"/>
</dbReference>
<dbReference type="InterPro" id="IPR023885">
    <property type="entry name" value="4Fe4S-binding_SPASM_dom"/>
</dbReference>
<dbReference type="RefSeq" id="WP_013701003.1">
    <property type="nucleotide sequence ID" value="NC_015385.1"/>
</dbReference>
<reference evidence="8 9" key="1">
    <citation type="journal article" date="2011" name="Stand. Genomic Sci.">
        <title>Complete genome sequence of Treponema succinifaciens type strain (6091).</title>
        <authorList>
            <person name="Han C."/>
            <person name="Gronow S."/>
            <person name="Teshima H."/>
            <person name="Lapidus A."/>
            <person name="Nolan M."/>
            <person name="Lucas S."/>
            <person name="Hammon N."/>
            <person name="Deshpande S."/>
            <person name="Cheng J.F."/>
            <person name="Zeytun A."/>
            <person name="Tapia R."/>
            <person name="Goodwin L."/>
            <person name="Pitluck S."/>
            <person name="Liolios K."/>
            <person name="Pagani I."/>
            <person name="Ivanova N."/>
            <person name="Mavromatis K."/>
            <person name="Mikhailova N."/>
            <person name="Huntemann M."/>
            <person name="Pati A."/>
            <person name="Chen A."/>
            <person name="Palaniappan K."/>
            <person name="Land M."/>
            <person name="Hauser L."/>
            <person name="Brambilla E.M."/>
            <person name="Rohde M."/>
            <person name="Goker M."/>
            <person name="Woyke T."/>
            <person name="Bristow J."/>
            <person name="Eisen J.A."/>
            <person name="Markowitz V."/>
            <person name="Hugenholtz P."/>
            <person name="Kyrpides N.C."/>
            <person name="Klenk H.P."/>
            <person name="Detter J.C."/>
        </authorList>
    </citation>
    <scope>NUCLEOTIDE SEQUENCE [LARGE SCALE GENOMIC DNA]</scope>
    <source>
        <strain evidence="9">ATCC 33096 / DSM 2489 / 6091</strain>
    </source>
</reference>
<evidence type="ECO:0000256" key="2">
    <source>
        <dbReference type="ARBA" id="ARBA00022691"/>
    </source>
</evidence>
<gene>
    <name evidence="8" type="ordered locus">Tresu_0775</name>
</gene>
<dbReference type="InterPro" id="IPR026426">
    <property type="entry name" value="rSAM_FibroRumin"/>
</dbReference>
<evidence type="ECO:0000256" key="4">
    <source>
        <dbReference type="ARBA" id="ARBA00023004"/>
    </source>
</evidence>
<sequence length="466" mass="52986">MKFSKYTHAFSLGNDIALYNSLRMKPVYLPKDKYFLIKNFLSSDSENISDDIKNEINELGKYKIIIKNDETDSKILDFVKSKIPESAVNICYFILSEQCNLACKYCFLGNNNKDKRIKFHKENMTKEIAEKGVAYFVKQLELQPLDESRKPNIIFYGGEPLINFEILDFVVCKFEELKESHPVLKNIEYSIVTNGLLLTEERLRRLHQLKVAIAISIDGCDEKANQMRVDTAGNTVFNKIIKTLDLAKSIEIPVSLSITLTEESIKNKDAMLELIKKYDIKGLGFNIMMSDSNTKLPESYNVAAANFIIDMFKELRKLGIYEDRIMRKLKSFTSSQVYFSDCAATSGAQIVIASNGEIGICHGCLADRKYFSQNVAKIDFDPKSDSIWKEWSLLSPILKDECQDCEALGICGGGCPINATNEKEENSIHSLDTRFCTHAKSTLEFFISDLYRIISGKEEKCQKISL</sequence>
<dbReference type="STRING" id="869209.Tresu_0775"/>